<keyword evidence="3" id="KW-0732">Signal</keyword>
<dbReference type="PANTHER" id="PTHR16502:SF0">
    <property type="entry name" value="KERATINOCYTE-ASSOCIATED TRANSMEMBRANE PROTEIN 2"/>
    <property type="match status" value="1"/>
</dbReference>
<keyword evidence="2" id="KW-0472">Membrane</keyword>
<keyword evidence="5" id="KW-1185">Reference proteome</keyword>
<feature type="compositionally biased region" description="Basic and acidic residues" evidence="1">
    <location>
        <begin position="48"/>
        <end position="67"/>
    </location>
</feature>
<accession>A0A8C9ZM08</accession>
<feature type="transmembrane region" description="Helical" evidence="2">
    <location>
        <begin position="268"/>
        <end position="286"/>
    </location>
</feature>
<dbReference type="AlphaFoldDB" id="A0A8C9ZM08"/>
<evidence type="ECO:0000256" key="2">
    <source>
        <dbReference type="SAM" id="Phobius"/>
    </source>
</evidence>
<feature type="compositionally biased region" description="Basic and acidic residues" evidence="1">
    <location>
        <begin position="132"/>
        <end position="148"/>
    </location>
</feature>
<reference evidence="4" key="1">
    <citation type="submission" date="2025-08" db="UniProtKB">
        <authorList>
            <consortium name="Ensembl"/>
        </authorList>
    </citation>
    <scope>IDENTIFICATION</scope>
</reference>
<evidence type="ECO:0000256" key="3">
    <source>
        <dbReference type="SAM" id="SignalP"/>
    </source>
</evidence>
<dbReference type="Proteomes" id="UP000694568">
    <property type="component" value="Unplaced"/>
</dbReference>
<feature type="compositionally biased region" description="Acidic residues" evidence="1">
    <location>
        <begin position="219"/>
        <end position="230"/>
    </location>
</feature>
<reference evidence="4" key="2">
    <citation type="submission" date="2025-09" db="UniProtKB">
        <authorList>
            <consortium name="Ensembl"/>
        </authorList>
    </citation>
    <scope>IDENTIFICATION</scope>
</reference>
<organism evidence="4 5">
    <name type="scientific">Sander lucioperca</name>
    <name type="common">Pike-perch</name>
    <name type="synonym">Perca lucioperca</name>
    <dbReference type="NCBI Taxonomy" id="283035"/>
    <lineage>
        <taxon>Eukaryota</taxon>
        <taxon>Metazoa</taxon>
        <taxon>Chordata</taxon>
        <taxon>Craniata</taxon>
        <taxon>Vertebrata</taxon>
        <taxon>Euteleostomi</taxon>
        <taxon>Actinopterygii</taxon>
        <taxon>Neopterygii</taxon>
        <taxon>Teleostei</taxon>
        <taxon>Neoteleostei</taxon>
        <taxon>Acanthomorphata</taxon>
        <taxon>Eupercaria</taxon>
        <taxon>Perciformes</taxon>
        <taxon>Percoidei</taxon>
        <taxon>Percidae</taxon>
        <taxon>Luciopercinae</taxon>
        <taxon>Sander</taxon>
    </lineage>
</organism>
<evidence type="ECO:0000256" key="1">
    <source>
        <dbReference type="SAM" id="MobiDB-lite"/>
    </source>
</evidence>
<proteinExistence type="predicted"/>
<name>A0A8C9ZM08_SANLU</name>
<dbReference type="Ensembl" id="ENSSLUT00000039849.1">
    <property type="protein sequence ID" value="ENSSLUP00000038626.1"/>
    <property type="gene ID" value="ENSSLUG00000017248.1"/>
</dbReference>
<feature type="compositionally biased region" description="Basic and acidic residues" evidence="1">
    <location>
        <begin position="231"/>
        <end position="249"/>
    </location>
</feature>
<keyword evidence="2" id="KW-1133">Transmembrane helix</keyword>
<dbReference type="Pfam" id="PF17818">
    <property type="entry name" value="KCT2"/>
    <property type="match status" value="1"/>
</dbReference>
<feature type="region of interest" description="Disordered" evidence="1">
    <location>
        <begin position="31"/>
        <end position="259"/>
    </location>
</feature>
<evidence type="ECO:0000313" key="5">
    <source>
        <dbReference type="Proteomes" id="UP000694568"/>
    </source>
</evidence>
<feature type="compositionally biased region" description="Acidic residues" evidence="1">
    <location>
        <begin position="179"/>
        <end position="190"/>
    </location>
</feature>
<sequence length="312" mass="33258">MALYSLIVCSCHYALCSAGYIFIFTSPPAVSAGGKQDFSTSNETEGEPNEKEMEKTDGNSTVKHDGDIVPDTKVNKGPGETGKPEQKKIEPEVSKHGVAKTQSPESPGGESGNKTKNMTDPVPVLPSNPKSTSDKETEIGKTNGKEPAGKLTAGAEAAKAEPTATASTPAESAGKDEVTEGDNDDEDVTEGDNAKKDKTEGDNDDEDETGDNAKKDGTEGDNDDEDETEGDNAKEDNLKEEDTRNREAGGRNPYDPSDLKNEAESSHFFAYLVSTAVLVAVIYIAYHNKRKVLNQTLLRSAVEEGLAMQGYS</sequence>
<feature type="compositionally biased region" description="Basic and acidic residues" evidence="1">
    <location>
        <begin position="192"/>
        <end position="201"/>
    </location>
</feature>
<feature type="chain" id="PRO_5034133439" description="Trans-golgi network protein 2" evidence="3">
    <location>
        <begin position="19"/>
        <end position="312"/>
    </location>
</feature>
<dbReference type="PANTHER" id="PTHR16502">
    <property type="entry name" value="KERATINOCYTE-ASSOCIATED TRANSMEMBRANE PROTEIN 2"/>
    <property type="match status" value="1"/>
</dbReference>
<evidence type="ECO:0000313" key="4">
    <source>
        <dbReference type="Ensembl" id="ENSSLUP00000038626.1"/>
    </source>
</evidence>
<protein>
    <recommendedName>
        <fullName evidence="6">Trans-golgi network protein 2</fullName>
    </recommendedName>
</protein>
<feature type="compositionally biased region" description="Basic and acidic residues" evidence="1">
    <location>
        <begin position="82"/>
        <end position="95"/>
    </location>
</feature>
<evidence type="ECO:0008006" key="6">
    <source>
        <dbReference type="Google" id="ProtNLM"/>
    </source>
</evidence>
<feature type="compositionally biased region" description="Low complexity" evidence="1">
    <location>
        <begin position="149"/>
        <end position="172"/>
    </location>
</feature>
<keyword evidence="2" id="KW-0812">Transmembrane</keyword>
<dbReference type="InterPro" id="IPR037645">
    <property type="entry name" value="KCT2"/>
</dbReference>
<feature type="signal peptide" evidence="3">
    <location>
        <begin position="1"/>
        <end position="18"/>
    </location>
</feature>